<accession>A0ABP7ZL24</accession>
<proteinExistence type="predicted"/>
<dbReference type="EMBL" id="BAABBV010000001">
    <property type="protein sequence ID" value="GAA4162496.1"/>
    <property type="molecule type" value="Genomic_DNA"/>
</dbReference>
<dbReference type="PANTHER" id="PTHR36456">
    <property type="entry name" value="UPF0232 PROTEIN SCO3875"/>
    <property type="match status" value="1"/>
</dbReference>
<evidence type="ECO:0000256" key="1">
    <source>
        <dbReference type="SAM" id="MobiDB-lite"/>
    </source>
</evidence>
<protein>
    <submittedName>
        <fullName evidence="2">DciA family protein</fullName>
    </submittedName>
</protein>
<evidence type="ECO:0000313" key="2">
    <source>
        <dbReference type="EMBL" id="GAA4162496.1"/>
    </source>
</evidence>
<sequence>MNGSSEEPQSEASLVYLRLKKLFGGPTARASKSRQRAGSGEPGSEPFGAGRDPRGLGSVMEALTTELGWDSELDKAELIGAWSELVGEGTAAKSRPLGIEDGVLTVQCDSTAWATQLRIMRVELLTAISRRYPRAGIQSIRFNGPDVPTWKYGRRSTQWRGPRDTYG</sequence>
<dbReference type="Proteomes" id="UP001415169">
    <property type="component" value="Unassembled WGS sequence"/>
</dbReference>
<reference evidence="2" key="1">
    <citation type="journal article" date="2014" name="Int. J. Syst. Evol. Microbiol.">
        <title>Complete genome of a new Firmicutes species belonging to the dominant human colonic microbiota ('Ruminococcus bicirculans') reveals two chromosomes and a selective capacity to utilize plant glucans.</title>
        <authorList>
            <consortium name="NISC Comparative Sequencing Program"/>
            <person name="Wegmann U."/>
            <person name="Louis P."/>
            <person name="Goesmann A."/>
            <person name="Henrissat B."/>
            <person name="Duncan S.H."/>
            <person name="Flint H.J."/>
        </authorList>
    </citation>
    <scope>NUCLEOTIDE SEQUENCE</scope>
    <source>
        <strain evidence="2">JCM 17590</strain>
    </source>
</reference>
<dbReference type="InterPro" id="IPR007922">
    <property type="entry name" value="DciA-like"/>
</dbReference>
<dbReference type="Pfam" id="PF05258">
    <property type="entry name" value="DciA"/>
    <property type="match status" value="1"/>
</dbReference>
<evidence type="ECO:0000313" key="3">
    <source>
        <dbReference type="Proteomes" id="UP001415169"/>
    </source>
</evidence>
<comment type="caution">
    <text evidence="2">The sequence shown here is derived from an EMBL/GenBank/DDBJ whole genome shotgun (WGS) entry which is preliminary data.</text>
</comment>
<feature type="region of interest" description="Disordered" evidence="1">
    <location>
        <begin position="26"/>
        <end position="55"/>
    </location>
</feature>
<dbReference type="PANTHER" id="PTHR36456:SF1">
    <property type="entry name" value="UPF0232 PROTEIN SCO3875"/>
    <property type="match status" value="1"/>
</dbReference>
<name>A0ABP7ZL24_9MICO</name>
<keyword evidence="3" id="KW-1185">Reference proteome</keyword>
<reference evidence="2" key="2">
    <citation type="submission" date="2023-12" db="EMBL/GenBank/DDBJ databases">
        <authorList>
            <person name="Sun Q."/>
            <person name="Inoue M."/>
        </authorList>
    </citation>
    <scope>NUCLEOTIDE SEQUENCE</scope>
    <source>
        <strain evidence="2">JCM 17590</strain>
    </source>
</reference>
<gene>
    <name evidence="2" type="ORF">GCM10022286_21450</name>
</gene>
<organism evidence="2 3">
    <name type="scientific">Gryllotalpicola daejeonensis</name>
    <dbReference type="NCBI Taxonomy" id="993087"/>
    <lineage>
        <taxon>Bacteria</taxon>
        <taxon>Bacillati</taxon>
        <taxon>Actinomycetota</taxon>
        <taxon>Actinomycetes</taxon>
        <taxon>Micrococcales</taxon>
        <taxon>Microbacteriaceae</taxon>
        <taxon>Gryllotalpicola</taxon>
    </lineage>
</organism>